<keyword evidence="3" id="KW-1185">Reference proteome</keyword>
<gene>
    <name evidence="2" type="ORF">CONPUDRAFT_162141</name>
</gene>
<reference evidence="3" key="1">
    <citation type="journal article" date="2012" name="Science">
        <title>The Paleozoic origin of enzymatic lignin decomposition reconstructed from 31 fungal genomes.</title>
        <authorList>
            <person name="Floudas D."/>
            <person name="Binder M."/>
            <person name="Riley R."/>
            <person name="Barry K."/>
            <person name="Blanchette R.A."/>
            <person name="Henrissat B."/>
            <person name="Martinez A.T."/>
            <person name="Otillar R."/>
            <person name="Spatafora J.W."/>
            <person name="Yadav J.S."/>
            <person name="Aerts A."/>
            <person name="Benoit I."/>
            <person name="Boyd A."/>
            <person name="Carlson A."/>
            <person name="Copeland A."/>
            <person name="Coutinho P.M."/>
            <person name="de Vries R.P."/>
            <person name="Ferreira P."/>
            <person name="Findley K."/>
            <person name="Foster B."/>
            <person name="Gaskell J."/>
            <person name="Glotzer D."/>
            <person name="Gorecki P."/>
            <person name="Heitman J."/>
            <person name="Hesse C."/>
            <person name="Hori C."/>
            <person name="Igarashi K."/>
            <person name="Jurgens J.A."/>
            <person name="Kallen N."/>
            <person name="Kersten P."/>
            <person name="Kohler A."/>
            <person name="Kuees U."/>
            <person name="Kumar T.K.A."/>
            <person name="Kuo A."/>
            <person name="LaButti K."/>
            <person name="Larrondo L.F."/>
            <person name="Lindquist E."/>
            <person name="Ling A."/>
            <person name="Lombard V."/>
            <person name="Lucas S."/>
            <person name="Lundell T."/>
            <person name="Martin R."/>
            <person name="McLaughlin D.J."/>
            <person name="Morgenstern I."/>
            <person name="Morin E."/>
            <person name="Murat C."/>
            <person name="Nagy L.G."/>
            <person name="Nolan M."/>
            <person name="Ohm R.A."/>
            <person name="Patyshakuliyeva A."/>
            <person name="Rokas A."/>
            <person name="Ruiz-Duenas F.J."/>
            <person name="Sabat G."/>
            <person name="Salamov A."/>
            <person name="Samejima M."/>
            <person name="Schmutz J."/>
            <person name="Slot J.C."/>
            <person name="St John F."/>
            <person name="Stenlid J."/>
            <person name="Sun H."/>
            <person name="Sun S."/>
            <person name="Syed K."/>
            <person name="Tsang A."/>
            <person name="Wiebenga A."/>
            <person name="Young D."/>
            <person name="Pisabarro A."/>
            <person name="Eastwood D.C."/>
            <person name="Martin F."/>
            <person name="Cullen D."/>
            <person name="Grigoriev I.V."/>
            <person name="Hibbett D.S."/>
        </authorList>
    </citation>
    <scope>NUCLEOTIDE SEQUENCE [LARGE SCALE GENOMIC DNA]</scope>
    <source>
        <strain evidence="3">RWD-64-598 SS2</strain>
    </source>
</reference>
<dbReference type="RefSeq" id="XP_007764499.1">
    <property type="nucleotide sequence ID" value="XM_007766309.1"/>
</dbReference>
<proteinExistence type="predicted"/>
<dbReference type="OrthoDB" id="2670467at2759"/>
<sequence>MSSSIKLDQLPFDVFLSIIAFSDVQDVCNLRLTCKYLWEQIGERAVWDSLYRTSRLPRPPGPHPTQSRQTLEDLLVRTQNVHTNLFQRREPTRSRTYEVGGEETLTLADRWLLTRFPEKVVCRDIDAPGSEEPTISVAWEAQQERGFLLSSMDCLDVTSYNGQKRAFLVLEQREVVPRPDGLRTSEMILIQVHIGRQKAAPELHFEEVYRCSRFSVGFAFALLSPRVLAVHWMGRHGQCYIWDIEDLYKEPTVIPNDRLSSSEHAWVPYHLACRTHLLSIIDAPEEPSPQTRILVSPINSVLSGDPRATASGILEGSYFRSVAILCDSVIDRDTGETEVVIVGLLYPQTSSPGGQFVVARLVVPPDDGANQERELGVHVQTIMMLFSIPDTVIMIPSWTGSGRFLYSTEDRENGELRAAEVVYDDKTQEASVLSFSIGDLSGIQTDFMRRYAELICFEDEVWWGRVCYTYNEEPDSEGQAQARAQDIWAWRHEGRRMLRVLDFS</sequence>
<dbReference type="CDD" id="cd09917">
    <property type="entry name" value="F-box_SF"/>
    <property type="match status" value="1"/>
</dbReference>
<dbReference type="SUPFAM" id="SSF81383">
    <property type="entry name" value="F-box domain"/>
    <property type="match status" value="1"/>
</dbReference>
<comment type="caution">
    <text evidence="2">The sequence shown here is derived from an EMBL/GenBank/DDBJ whole genome shotgun (WGS) entry which is preliminary data.</text>
</comment>
<evidence type="ECO:0000313" key="2">
    <source>
        <dbReference type="EMBL" id="EIW84812.1"/>
    </source>
</evidence>
<feature type="domain" description="F-box" evidence="1">
    <location>
        <begin position="4"/>
        <end position="50"/>
    </location>
</feature>
<evidence type="ECO:0000313" key="3">
    <source>
        <dbReference type="Proteomes" id="UP000053558"/>
    </source>
</evidence>
<dbReference type="OMA" id="IACHRIF"/>
<accession>A0A5M3N0A7</accession>
<dbReference type="Proteomes" id="UP000053558">
    <property type="component" value="Unassembled WGS sequence"/>
</dbReference>
<dbReference type="Gene3D" id="1.20.1280.50">
    <property type="match status" value="1"/>
</dbReference>
<organism evidence="2 3">
    <name type="scientific">Coniophora puteana (strain RWD-64-598)</name>
    <name type="common">Brown rot fungus</name>
    <dbReference type="NCBI Taxonomy" id="741705"/>
    <lineage>
        <taxon>Eukaryota</taxon>
        <taxon>Fungi</taxon>
        <taxon>Dikarya</taxon>
        <taxon>Basidiomycota</taxon>
        <taxon>Agaricomycotina</taxon>
        <taxon>Agaricomycetes</taxon>
        <taxon>Agaricomycetidae</taxon>
        <taxon>Boletales</taxon>
        <taxon>Coniophorineae</taxon>
        <taxon>Coniophoraceae</taxon>
        <taxon>Coniophora</taxon>
    </lineage>
</organism>
<dbReference type="InterPro" id="IPR036047">
    <property type="entry name" value="F-box-like_dom_sf"/>
</dbReference>
<evidence type="ECO:0000259" key="1">
    <source>
        <dbReference type="PROSITE" id="PS50181"/>
    </source>
</evidence>
<dbReference type="GeneID" id="19204681"/>
<dbReference type="KEGG" id="cput:CONPUDRAFT_162141"/>
<dbReference type="InterPro" id="IPR001810">
    <property type="entry name" value="F-box_dom"/>
</dbReference>
<dbReference type="AlphaFoldDB" id="A0A5M3N0A7"/>
<dbReference type="PROSITE" id="PS50181">
    <property type="entry name" value="FBOX"/>
    <property type="match status" value="1"/>
</dbReference>
<dbReference type="EMBL" id="JH711574">
    <property type="protein sequence ID" value="EIW84812.1"/>
    <property type="molecule type" value="Genomic_DNA"/>
</dbReference>
<name>A0A5M3N0A7_CONPW</name>
<protein>
    <recommendedName>
        <fullName evidence="1">F-box domain-containing protein</fullName>
    </recommendedName>
</protein>